<dbReference type="Proteomes" id="UP000178606">
    <property type="component" value="Unassembled WGS sequence"/>
</dbReference>
<organism evidence="2 3">
    <name type="scientific">Handelsmanbacteria sp. (strain RIFCSPLOWO2_12_FULL_64_10)</name>
    <dbReference type="NCBI Taxonomy" id="1817868"/>
    <lineage>
        <taxon>Bacteria</taxon>
        <taxon>Candidatus Handelsmaniibacteriota</taxon>
    </lineage>
</organism>
<name>A0A1F6D207_HANXR</name>
<keyword evidence="1" id="KW-0175">Coiled coil</keyword>
<proteinExistence type="predicted"/>
<feature type="coiled-coil region" evidence="1">
    <location>
        <begin position="22"/>
        <end position="77"/>
    </location>
</feature>
<evidence type="ECO:0000256" key="1">
    <source>
        <dbReference type="SAM" id="Coils"/>
    </source>
</evidence>
<dbReference type="AlphaFoldDB" id="A0A1F6D207"/>
<gene>
    <name evidence="2" type="ORF">A3F84_01510</name>
</gene>
<evidence type="ECO:0000313" key="3">
    <source>
        <dbReference type="Proteomes" id="UP000178606"/>
    </source>
</evidence>
<dbReference type="EMBL" id="MFKF01000076">
    <property type="protein sequence ID" value="OGG55464.1"/>
    <property type="molecule type" value="Genomic_DNA"/>
</dbReference>
<accession>A0A1F6D207</accession>
<sequence length="93" mass="11020">MIWIVVTLVLVLIAKYYTAISVKKLEARLNEAKSGIEEARARLRVAKDRQDAAKEQEKNLRFRVERLQALIQDMETDIRMPRRSEEEYEEVTR</sequence>
<reference evidence="2 3" key="1">
    <citation type="journal article" date="2016" name="Nat. Commun.">
        <title>Thousands of microbial genomes shed light on interconnected biogeochemical processes in an aquifer system.</title>
        <authorList>
            <person name="Anantharaman K."/>
            <person name="Brown C.T."/>
            <person name="Hug L.A."/>
            <person name="Sharon I."/>
            <person name="Castelle C.J."/>
            <person name="Probst A.J."/>
            <person name="Thomas B.C."/>
            <person name="Singh A."/>
            <person name="Wilkins M.J."/>
            <person name="Karaoz U."/>
            <person name="Brodie E.L."/>
            <person name="Williams K.H."/>
            <person name="Hubbard S.S."/>
            <person name="Banfield J.F."/>
        </authorList>
    </citation>
    <scope>NUCLEOTIDE SEQUENCE [LARGE SCALE GENOMIC DNA]</scope>
    <source>
        <strain evidence="3">RIFCSPLOWO2_12_FULL_64_10</strain>
    </source>
</reference>
<evidence type="ECO:0000313" key="2">
    <source>
        <dbReference type="EMBL" id="OGG55464.1"/>
    </source>
</evidence>
<protein>
    <submittedName>
        <fullName evidence="2">Uncharacterized protein</fullName>
    </submittedName>
</protein>
<comment type="caution">
    <text evidence="2">The sequence shown here is derived from an EMBL/GenBank/DDBJ whole genome shotgun (WGS) entry which is preliminary data.</text>
</comment>